<dbReference type="RefSeq" id="WP_188418634.1">
    <property type="nucleotide sequence ID" value="NZ_BMDO01000014.1"/>
</dbReference>
<keyword evidence="1" id="KW-1133">Transmembrane helix</keyword>
<feature type="transmembrane region" description="Helical" evidence="1">
    <location>
        <begin position="149"/>
        <end position="170"/>
    </location>
</feature>
<proteinExistence type="predicted"/>
<keyword evidence="3" id="KW-1185">Reference proteome</keyword>
<reference evidence="2" key="2">
    <citation type="submission" date="2020-09" db="EMBL/GenBank/DDBJ databases">
        <authorList>
            <person name="Sun Q."/>
            <person name="Sedlacek I."/>
        </authorList>
    </citation>
    <scope>NUCLEOTIDE SEQUENCE</scope>
    <source>
        <strain evidence="2">CCM 8711</strain>
    </source>
</reference>
<evidence type="ECO:0000313" key="3">
    <source>
        <dbReference type="Proteomes" id="UP000662074"/>
    </source>
</evidence>
<reference evidence="2" key="1">
    <citation type="journal article" date="2014" name="Int. J. Syst. Evol. Microbiol.">
        <title>Complete genome sequence of Corynebacterium casei LMG S-19264T (=DSM 44701T), isolated from a smear-ripened cheese.</title>
        <authorList>
            <consortium name="US DOE Joint Genome Institute (JGI-PGF)"/>
            <person name="Walter F."/>
            <person name="Albersmeier A."/>
            <person name="Kalinowski J."/>
            <person name="Ruckert C."/>
        </authorList>
    </citation>
    <scope>NUCLEOTIDE SEQUENCE</scope>
    <source>
        <strain evidence="2">CCM 8711</strain>
    </source>
</reference>
<dbReference type="EMBL" id="BMDO01000014">
    <property type="protein sequence ID" value="GGI52522.1"/>
    <property type="molecule type" value="Genomic_DNA"/>
</dbReference>
<organism evidence="2 3">
    <name type="scientific">Mucilaginibacter galii</name>
    <dbReference type="NCBI Taxonomy" id="2005073"/>
    <lineage>
        <taxon>Bacteria</taxon>
        <taxon>Pseudomonadati</taxon>
        <taxon>Bacteroidota</taxon>
        <taxon>Sphingobacteriia</taxon>
        <taxon>Sphingobacteriales</taxon>
        <taxon>Sphingobacteriaceae</taxon>
        <taxon>Mucilaginibacter</taxon>
    </lineage>
</organism>
<comment type="caution">
    <text evidence="2">The sequence shown here is derived from an EMBL/GenBank/DDBJ whole genome shotgun (WGS) entry which is preliminary data.</text>
</comment>
<dbReference type="Proteomes" id="UP000662074">
    <property type="component" value="Unassembled WGS sequence"/>
</dbReference>
<feature type="transmembrane region" description="Helical" evidence="1">
    <location>
        <begin position="123"/>
        <end position="143"/>
    </location>
</feature>
<accession>A0A917N4U6</accession>
<sequence length="219" mass="23935">MEDSKLHEDLASIRNMMERSSKFISLSGLSGIMAGIYALIGAVLAYKTLYEPSKYTFGYEPQAGNPYLQTGVWEELIFSPTILQLLFIAFGVLFAALLTGYALTARKAKKHGQALWGKTSKALLFQMATPLLTGGFLIIILISRGYLGVVSPACLAFYGLALVGASAYTFTDIRYLGICEIILAILAAAFPGYGLLFWAFGFGVLHIVYGSLMHLKYDR</sequence>
<feature type="transmembrane region" description="Helical" evidence="1">
    <location>
        <begin position="182"/>
        <end position="209"/>
    </location>
</feature>
<keyword evidence="1" id="KW-0812">Transmembrane</keyword>
<name>A0A917N4U6_9SPHI</name>
<gene>
    <name evidence="2" type="ORF">GCM10011425_37340</name>
</gene>
<keyword evidence="1" id="KW-0472">Membrane</keyword>
<dbReference type="AlphaFoldDB" id="A0A917N4U6"/>
<evidence type="ECO:0000256" key="1">
    <source>
        <dbReference type="SAM" id="Phobius"/>
    </source>
</evidence>
<feature type="transmembrane region" description="Helical" evidence="1">
    <location>
        <begin position="23"/>
        <end position="46"/>
    </location>
</feature>
<evidence type="ECO:0000313" key="2">
    <source>
        <dbReference type="EMBL" id="GGI52522.1"/>
    </source>
</evidence>
<protein>
    <submittedName>
        <fullName evidence="2">Uncharacterized protein</fullName>
    </submittedName>
</protein>
<feature type="transmembrane region" description="Helical" evidence="1">
    <location>
        <begin position="82"/>
        <end position="103"/>
    </location>
</feature>